<keyword evidence="9" id="KW-1185">Reference proteome</keyword>
<dbReference type="SUPFAM" id="SSF53271">
    <property type="entry name" value="PRTase-like"/>
    <property type="match status" value="1"/>
</dbReference>
<protein>
    <recommendedName>
        <fullName evidence="5 6">Xanthine phosphoribosyltransferase</fullName>
        <shortName evidence="5">XPRTase</shortName>
        <ecNumber evidence="5 6">2.4.2.22</ecNumber>
    </recommendedName>
</protein>
<dbReference type="EC" id="2.4.2.22" evidence="5 6"/>
<sequence length="198" mass="21954">MLELENRIKKDGRVIDNRILKVDSFLNHQLDPALLTRMGQELARLYADTAIDRIVTIETSGIAVAYAVAMAMGNIPVVFARKKRSLLSVDDQYVTSVYSYTKEEEYTASISRQYLPARENILIIDDFLASGAAALGLIRLVQQAGSRTAGIGVVIEKTFQPGRATLEQAGYRVEALASIESFTDNQPIFTSSHVRRKT</sequence>
<feature type="binding site" evidence="5">
    <location>
        <position position="157"/>
    </location>
    <ligand>
        <name>xanthine</name>
        <dbReference type="ChEBI" id="CHEBI:17712"/>
    </ligand>
</feature>
<dbReference type="InterPro" id="IPR010079">
    <property type="entry name" value="Xanthine_PRibTrfase"/>
</dbReference>
<accession>A0ABN0D1U4</accession>
<evidence type="ECO:0000256" key="1">
    <source>
        <dbReference type="ARBA" id="ARBA00022490"/>
    </source>
</evidence>
<keyword evidence="4 5" id="KW-0660">Purine salvage</keyword>
<gene>
    <name evidence="5 8" type="primary">xpt</name>
    <name evidence="8" type="ORF">HMPREF1039_1456</name>
</gene>
<dbReference type="NCBIfam" id="NF006671">
    <property type="entry name" value="PRK09219.1"/>
    <property type="match status" value="1"/>
</dbReference>
<evidence type="ECO:0000256" key="5">
    <source>
        <dbReference type="HAMAP-Rule" id="MF_01184"/>
    </source>
</evidence>
<dbReference type="CDD" id="cd06223">
    <property type="entry name" value="PRTases_typeI"/>
    <property type="match status" value="1"/>
</dbReference>
<dbReference type="RefSeq" id="WP_007390456.1">
    <property type="nucleotide sequence ID" value="NZ_AFIJ01000006.1"/>
</dbReference>
<comment type="subunit">
    <text evidence="5">Homodimer.</text>
</comment>
<dbReference type="GO" id="GO:0000310">
    <property type="term" value="F:xanthine phosphoribosyltransferase activity"/>
    <property type="evidence" value="ECO:0007669"/>
    <property type="project" value="UniProtKB-EC"/>
</dbReference>
<organism evidence="8 9">
    <name type="scientific">Megasphaera lornae</name>
    <dbReference type="NCBI Taxonomy" id="1000568"/>
    <lineage>
        <taxon>Bacteria</taxon>
        <taxon>Bacillati</taxon>
        <taxon>Bacillota</taxon>
        <taxon>Negativicutes</taxon>
        <taxon>Veillonellales</taxon>
        <taxon>Veillonellaceae</taxon>
        <taxon>Megasphaera</taxon>
    </lineage>
</organism>
<comment type="catalytic activity">
    <reaction evidence="5">
        <text>XMP + diphosphate = xanthine + 5-phospho-alpha-D-ribose 1-diphosphate</text>
        <dbReference type="Rhea" id="RHEA:10800"/>
        <dbReference type="ChEBI" id="CHEBI:17712"/>
        <dbReference type="ChEBI" id="CHEBI:33019"/>
        <dbReference type="ChEBI" id="CHEBI:57464"/>
        <dbReference type="ChEBI" id="CHEBI:58017"/>
        <dbReference type="EC" id="2.4.2.22"/>
    </reaction>
</comment>
<evidence type="ECO:0000313" key="8">
    <source>
        <dbReference type="EMBL" id="EGL42226.1"/>
    </source>
</evidence>
<comment type="similarity">
    <text evidence="5">Belongs to the purine/pyrimidine phosphoribosyltransferase family. Xpt subfamily.</text>
</comment>
<evidence type="ECO:0000256" key="6">
    <source>
        <dbReference type="NCBIfam" id="TIGR01744"/>
    </source>
</evidence>
<evidence type="ECO:0000259" key="7">
    <source>
        <dbReference type="Pfam" id="PF00156"/>
    </source>
</evidence>
<comment type="subcellular location">
    <subcellularLocation>
        <location evidence="5">Cytoplasm</location>
    </subcellularLocation>
</comment>
<dbReference type="InterPro" id="IPR029057">
    <property type="entry name" value="PRTase-like"/>
</dbReference>
<dbReference type="Pfam" id="PF00156">
    <property type="entry name" value="Pribosyltran"/>
    <property type="match status" value="1"/>
</dbReference>
<dbReference type="PANTHER" id="PTHR43864:SF1">
    <property type="entry name" value="XANTHINE PHOSPHORIBOSYLTRANSFERASE"/>
    <property type="match status" value="1"/>
</dbReference>
<reference evidence="8 9" key="1">
    <citation type="submission" date="2011-04" db="EMBL/GenBank/DDBJ databases">
        <authorList>
            <person name="Harkins D.M."/>
            <person name="Madupu R."/>
            <person name="Durkin A.S."/>
            <person name="Torralba M."/>
            <person name="Methe B."/>
            <person name="Sutton G.G."/>
            <person name="Nelson K.E."/>
        </authorList>
    </citation>
    <scope>NUCLEOTIDE SEQUENCE [LARGE SCALE GENOMIC DNA]</scope>
    <source>
        <strain evidence="8 9">UPII 199-6</strain>
    </source>
</reference>
<feature type="domain" description="Phosphoribosyltransferase" evidence="7">
    <location>
        <begin position="33"/>
        <end position="157"/>
    </location>
</feature>
<feature type="binding site" evidence="5">
    <location>
        <begin position="129"/>
        <end position="133"/>
    </location>
    <ligand>
        <name>5-phospho-alpha-D-ribose 1-diphosphate</name>
        <dbReference type="ChEBI" id="CHEBI:58017"/>
    </ligand>
</feature>
<dbReference type="HAMAP" id="MF_01184">
    <property type="entry name" value="XPRTase"/>
    <property type="match status" value="1"/>
</dbReference>
<dbReference type="NCBIfam" id="TIGR01744">
    <property type="entry name" value="XPRTase"/>
    <property type="match status" value="1"/>
</dbReference>
<comment type="function">
    <text evidence="5">Converts the preformed base xanthine, a product of nucleic acid breakdown, to xanthosine 5'-monophosphate (XMP), so it can be reused for RNA or DNA synthesis.</text>
</comment>
<evidence type="ECO:0000256" key="2">
    <source>
        <dbReference type="ARBA" id="ARBA00022676"/>
    </source>
</evidence>
<proteinExistence type="inferred from homology"/>
<comment type="pathway">
    <text evidence="5">Purine metabolism; XMP biosynthesis via salvage pathway; XMP from xanthine: step 1/1.</text>
</comment>
<evidence type="ECO:0000313" key="9">
    <source>
        <dbReference type="Proteomes" id="UP000004018"/>
    </source>
</evidence>
<comment type="caution">
    <text evidence="8">The sequence shown here is derived from an EMBL/GenBank/DDBJ whole genome shotgun (WGS) entry which is preliminary data.</text>
</comment>
<dbReference type="EMBL" id="AFIJ01000006">
    <property type="protein sequence ID" value="EGL42226.1"/>
    <property type="molecule type" value="Genomic_DNA"/>
</dbReference>
<evidence type="ECO:0000256" key="3">
    <source>
        <dbReference type="ARBA" id="ARBA00022679"/>
    </source>
</evidence>
<name>A0ABN0D1U4_9FIRM</name>
<feature type="binding site" evidence="5">
    <location>
        <position position="27"/>
    </location>
    <ligand>
        <name>xanthine</name>
        <dbReference type="ChEBI" id="CHEBI:17712"/>
    </ligand>
</feature>
<keyword evidence="2 5" id="KW-0328">Glycosyltransferase</keyword>
<dbReference type="InterPro" id="IPR000836">
    <property type="entry name" value="PRTase_dom"/>
</dbReference>
<dbReference type="Gene3D" id="3.40.50.2020">
    <property type="match status" value="1"/>
</dbReference>
<evidence type="ECO:0000256" key="4">
    <source>
        <dbReference type="ARBA" id="ARBA00022726"/>
    </source>
</evidence>
<keyword evidence="3 5" id="KW-0808">Transferase</keyword>
<dbReference type="Proteomes" id="UP000004018">
    <property type="component" value="Unassembled WGS sequence"/>
</dbReference>
<dbReference type="InterPro" id="IPR050118">
    <property type="entry name" value="Pur/Pyrimidine_PRTase"/>
</dbReference>
<feature type="binding site" evidence="5">
    <location>
        <position position="20"/>
    </location>
    <ligand>
        <name>xanthine</name>
        <dbReference type="ChEBI" id="CHEBI:17712"/>
    </ligand>
</feature>
<keyword evidence="1 5" id="KW-0963">Cytoplasm</keyword>
<dbReference type="PANTHER" id="PTHR43864">
    <property type="entry name" value="HYPOXANTHINE/GUANINE PHOSPHORIBOSYLTRANSFERASE"/>
    <property type="match status" value="1"/>
</dbReference>